<dbReference type="STRING" id="1122934.SAMN02745691_00149"/>
<reference evidence="2 3" key="1">
    <citation type="submission" date="2016-11" db="EMBL/GenBank/DDBJ databases">
        <authorList>
            <person name="Jaros S."/>
            <person name="Januszkiewicz K."/>
            <person name="Wedrychowicz H."/>
        </authorList>
    </citation>
    <scope>NUCLEOTIDE SEQUENCE [LARGE SCALE GENOMIC DNA]</scope>
    <source>
        <strain evidence="2 3">DSM 15970</strain>
    </source>
</reference>
<dbReference type="InterPro" id="IPR002831">
    <property type="entry name" value="Tscrpt_reg_TrmB_N"/>
</dbReference>
<keyword evidence="3" id="KW-1185">Reference proteome</keyword>
<protein>
    <submittedName>
        <fullName evidence="2">Sugar-specific transcriptional regulator TrmB</fullName>
    </submittedName>
</protein>
<dbReference type="SUPFAM" id="SSF46785">
    <property type="entry name" value="Winged helix' DNA-binding domain"/>
    <property type="match status" value="1"/>
</dbReference>
<dbReference type="PANTHER" id="PTHR34293">
    <property type="entry name" value="HTH-TYPE TRANSCRIPTIONAL REGULATOR TRMBL2"/>
    <property type="match status" value="1"/>
</dbReference>
<dbReference type="RefSeq" id="WP_073992450.1">
    <property type="nucleotide sequence ID" value="NZ_FQYT01000002.1"/>
</dbReference>
<sequence length="231" mass="26009">MDNIELLMAFGLTRQEATLYLTLYKHGSMSGYEAAKQTGISRSNAYSALAGMVEKGAAFIIEGTVTKYIQVPVNEFCSNKLKNLETCKDTLSKNMPAQRDESDAYITITGTKHILEKVQTLLTMAEQRIYLSLPSDMIELLQNEIDILVKKRIKVVIITERNLRLPGAKVYKTGKIDNQVRMIVDSRHVLTGDFDKENSSCLYSGNKNLVDVFKDALRNEMKLIELTKGDM</sequence>
<dbReference type="OrthoDB" id="1493540at2"/>
<dbReference type="InterPro" id="IPR051797">
    <property type="entry name" value="TrmB-like"/>
</dbReference>
<dbReference type="CDD" id="cd09124">
    <property type="entry name" value="PLDc_like_TrmB_middle"/>
    <property type="match status" value="1"/>
</dbReference>
<dbReference type="EMBL" id="FQYT01000002">
    <property type="protein sequence ID" value="SHI34985.1"/>
    <property type="molecule type" value="Genomic_DNA"/>
</dbReference>
<dbReference type="Pfam" id="PF01978">
    <property type="entry name" value="TrmB"/>
    <property type="match status" value="1"/>
</dbReference>
<evidence type="ECO:0000313" key="2">
    <source>
        <dbReference type="EMBL" id="SHI34985.1"/>
    </source>
</evidence>
<dbReference type="PANTHER" id="PTHR34293:SF1">
    <property type="entry name" value="HTH-TYPE TRANSCRIPTIONAL REGULATOR TRMBL2"/>
    <property type="match status" value="1"/>
</dbReference>
<proteinExistence type="predicted"/>
<dbReference type="Proteomes" id="UP000184342">
    <property type="component" value="Unassembled WGS sequence"/>
</dbReference>
<evidence type="ECO:0000259" key="1">
    <source>
        <dbReference type="Pfam" id="PF01978"/>
    </source>
</evidence>
<feature type="domain" description="Transcription regulator TrmB N-terminal" evidence="1">
    <location>
        <begin position="7"/>
        <end position="73"/>
    </location>
</feature>
<evidence type="ECO:0000313" key="3">
    <source>
        <dbReference type="Proteomes" id="UP000184342"/>
    </source>
</evidence>
<dbReference type="InterPro" id="IPR036388">
    <property type="entry name" value="WH-like_DNA-bd_sf"/>
</dbReference>
<name>A0A1M6AET5_9FIRM</name>
<dbReference type="Gene3D" id="1.10.10.10">
    <property type="entry name" value="Winged helix-like DNA-binding domain superfamily/Winged helix DNA-binding domain"/>
    <property type="match status" value="1"/>
</dbReference>
<organism evidence="2 3">
    <name type="scientific">Parasporobacterium paucivorans DSM 15970</name>
    <dbReference type="NCBI Taxonomy" id="1122934"/>
    <lineage>
        <taxon>Bacteria</taxon>
        <taxon>Bacillati</taxon>
        <taxon>Bacillota</taxon>
        <taxon>Clostridia</taxon>
        <taxon>Lachnospirales</taxon>
        <taxon>Lachnospiraceae</taxon>
        <taxon>Parasporobacterium</taxon>
    </lineage>
</organism>
<accession>A0A1M6AET5</accession>
<gene>
    <name evidence="2" type="ORF">SAMN02745691_00149</name>
</gene>
<dbReference type="AlphaFoldDB" id="A0A1M6AET5"/>
<dbReference type="InterPro" id="IPR036390">
    <property type="entry name" value="WH_DNA-bd_sf"/>
</dbReference>